<dbReference type="AlphaFoldDB" id="A0AAE0X039"/>
<feature type="domain" description="Amidohydrolase-related" evidence="10">
    <location>
        <begin position="152"/>
        <end position="251"/>
    </location>
</feature>
<dbReference type="NCBIfam" id="TIGR00856">
    <property type="entry name" value="pyrC_dimer"/>
    <property type="match status" value="1"/>
</dbReference>
<feature type="compositionally biased region" description="Basic residues" evidence="9">
    <location>
        <begin position="52"/>
        <end position="61"/>
    </location>
</feature>
<sequence length="425" mass="46383">MTWAAGRSAWELNPSNIEGSWLIDHGLVSERQQTTFTEIPFNHLSQKEETKKSKKKKKGRRKETAPTMPLKDSYQLPAAADMHVHLRNAPGPIAQLVTPTIRQAGVDCVFVMPNLAPRPVVSVAEALEYKRQLQLIDPDVTYLMSLYLHSSVTLDEIRAAKKAGIAGVKAYPKGATTNSEWGVVSFEPFYEVLATMEEEGLVLNLHGEAPCSCADGVTVMNAEMKFLPVLKDLAQRFPKLKIVLEHCTSADGVAAVKSLGANVVGTITAHHLALIVDDWSANVNNYCKPSAKSPEDRRALLNALINSNGKFFLGTDSAPHDISAKKGKGNTAAGVFTQPYAISYVLTALEEALERGDIKDEAAITQETLSGFFSEYGRAFYGVAPATRQVLLKKDGQVIPESFKGDGAEIVPFRAGEKTWSVEWL</sequence>
<protein>
    <recommendedName>
        <fullName evidence="4">dihydroorotase</fullName>
        <ecNumber evidence="4">3.5.2.3</ecNumber>
    </recommendedName>
</protein>
<evidence type="ECO:0000256" key="6">
    <source>
        <dbReference type="ARBA" id="ARBA00022801"/>
    </source>
</evidence>
<evidence type="ECO:0000256" key="3">
    <source>
        <dbReference type="ARBA" id="ARBA00005631"/>
    </source>
</evidence>
<dbReference type="GO" id="GO:0005737">
    <property type="term" value="C:cytoplasm"/>
    <property type="evidence" value="ECO:0007669"/>
    <property type="project" value="TreeGrafter"/>
</dbReference>
<dbReference type="InterPro" id="IPR032466">
    <property type="entry name" value="Metal_Hydrolase"/>
</dbReference>
<evidence type="ECO:0000259" key="10">
    <source>
        <dbReference type="Pfam" id="PF04909"/>
    </source>
</evidence>
<evidence type="ECO:0000256" key="7">
    <source>
        <dbReference type="ARBA" id="ARBA00022833"/>
    </source>
</evidence>
<evidence type="ECO:0000256" key="5">
    <source>
        <dbReference type="ARBA" id="ARBA00022723"/>
    </source>
</evidence>
<reference evidence="11" key="1">
    <citation type="journal article" date="2023" name="Mol. Phylogenet. Evol.">
        <title>Genome-scale phylogeny and comparative genomics of the fungal order Sordariales.</title>
        <authorList>
            <person name="Hensen N."/>
            <person name="Bonometti L."/>
            <person name="Westerberg I."/>
            <person name="Brannstrom I.O."/>
            <person name="Guillou S."/>
            <person name="Cros-Aarteil S."/>
            <person name="Calhoun S."/>
            <person name="Haridas S."/>
            <person name="Kuo A."/>
            <person name="Mondo S."/>
            <person name="Pangilinan J."/>
            <person name="Riley R."/>
            <person name="LaButti K."/>
            <person name="Andreopoulos B."/>
            <person name="Lipzen A."/>
            <person name="Chen C."/>
            <person name="Yan M."/>
            <person name="Daum C."/>
            <person name="Ng V."/>
            <person name="Clum A."/>
            <person name="Steindorff A."/>
            <person name="Ohm R.A."/>
            <person name="Martin F."/>
            <person name="Silar P."/>
            <person name="Natvig D.O."/>
            <person name="Lalanne C."/>
            <person name="Gautier V."/>
            <person name="Ament-Velasquez S.L."/>
            <person name="Kruys A."/>
            <person name="Hutchinson M.I."/>
            <person name="Powell A.J."/>
            <person name="Barry K."/>
            <person name="Miller A.N."/>
            <person name="Grigoriev I.V."/>
            <person name="Debuchy R."/>
            <person name="Gladieux P."/>
            <person name="Hiltunen Thoren M."/>
            <person name="Johannesson H."/>
        </authorList>
    </citation>
    <scope>NUCLEOTIDE SEQUENCE</scope>
    <source>
        <strain evidence="11">CBS 314.62</strain>
    </source>
</reference>
<comment type="pathway">
    <text evidence="2">Pyrimidine metabolism; UMP biosynthesis via de novo pathway; (S)-dihydroorotate from bicarbonate: step 3/3.</text>
</comment>
<dbReference type="PROSITE" id="PS00483">
    <property type="entry name" value="DIHYDROOROTASE_2"/>
    <property type="match status" value="1"/>
</dbReference>
<comment type="similarity">
    <text evidence="3">Belongs to the metallo-dependent hydrolases superfamily. DHOase family. Class II DHOase subfamily.</text>
</comment>
<feature type="region of interest" description="Disordered" evidence="9">
    <location>
        <begin position="40"/>
        <end position="68"/>
    </location>
</feature>
<evidence type="ECO:0000256" key="9">
    <source>
        <dbReference type="SAM" id="MobiDB-lite"/>
    </source>
</evidence>
<dbReference type="FunFam" id="3.20.20.140:FF:000041">
    <property type="entry name" value="Dihydroorotase, variant"/>
    <property type="match status" value="1"/>
</dbReference>
<name>A0AAE0X039_9PEZI</name>
<dbReference type="InterPro" id="IPR004721">
    <property type="entry name" value="DHOdimr"/>
</dbReference>
<dbReference type="InterPro" id="IPR002195">
    <property type="entry name" value="Dihydroorotase_CS"/>
</dbReference>
<dbReference type="GO" id="GO:0006221">
    <property type="term" value="P:pyrimidine nucleotide biosynthetic process"/>
    <property type="evidence" value="ECO:0007669"/>
    <property type="project" value="UniProtKB-KW"/>
</dbReference>
<evidence type="ECO:0000256" key="1">
    <source>
        <dbReference type="ARBA" id="ARBA00001947"/>
    </source>
</evidence>
<keyword evidence="7" id="KW-0862">Zinc</keyword>
<dbReference type="Proteomes" id="UP001270362">
    <property type="component" value="Unassembled WGS sequence"/>
</dbReference>
<evidence type="ECO:0000256" key="8">
    <source>
        <dbReference type="ARBA" id="ARBA00022975"/>
    </source>
</evidence>
<keyword evidence="12" id="KW-1185">Reference proteome</keyword>
<dbReference type="EMBL" id="JAULSO010000007">
    <property type="protein sequence ID" value="KAK3681466.1"/>
    <property type="molecule type" value="Genomic_DNA"/>
</dbReference>
<proteinExistence type="inferred from homology"/>
<comment type="caution">
    <text evidence="11">The sequence shown here is derived from an EMBL/GenBank/DDBJ whole genome shotgun (WGS) entry which is preliminary data.</text>
</comment>
<dbReference type="SUPFAM" id="SSF51556">
    <property type="entry name" value="Metallo-dependent hydrolases"/>
    <property type="match status" value="1"/>
</dbReference>
<organism evidence="11 12">
    <name type="scientific">Podospora appendiculata</name>
    <dbReference type="NCBI Taxonomy" id="314037"/>
    <lineage>
        <taxon>Eukaryota</taxon>
        <taxon>Fungi</taxon>
        <taxon>Dikarya</taxon>
        <taxon>Ascomycota</taxon>
        <taxon>Pezizomycotina</taxon>
        <taxon>Sordariomycetes</taxon>
        <taxon>Sordariomycetidae</taxon>
        <taxon>Sordariales</taxon>
        <taxon>Podosporaceae</taxon>
        <taxon>Podospora</taxon>
    </lineage>
</organism>
<dbReference type="Pfam" id="PF04909">
    <property type="entry name" value="Amidohydro_2"/>
    <property type="match status" value="1"/>
</dbReference>
<evidence type="ECO:0000256" key="2">
    <source>
        <dbReference type="ARBA" id="ARBA00004880"/>
    </source>
</evidence>
<gene>
    <name evidence="11" type="ORF">B0T22DRAFT_473600</name>
</gene>
<dbReference type="Gene3D" id="3.20.20.140">
    <property type="entry name" value="Metal-dependent hydrolases"/>
    <property type="match status" value="1"/>
</dbReference>
<comment type="cofactor">
    <cofactor evidence="1">
        <name>Zn(2+)</name>
        <dbReference type="ChEBI" id="CHEBI:29105"/>
    </cofactor>
</comment>
<dbReference type="PANTHER" id="PTHR43137">
    <property type="entry name" value="DIHYDROOROTASE"/>
    <property type="match status" value="1"/>
</dbReference>
<dbReference type="GO" id="GO:0004151">
    <property type="term" value="F:dihydroorotase activity"/>
    <property type="evidence" value="ECO:0007669"/>
    <property type="project" value="UniProtKB-EC"/>
</dbReference>
<dbReference type="GO" id="GO:0006207">
    <property type="term" value="P:'de novo' pyrimidine nucleobase biosynthetic process"/>
    <property type="evidence" value="ECO:0007669"/>
    <property type="project" value="TreeGrafter"/>
</dbReference>
<keyword evidence="6" id="KW-0378">Hydrolase</keyword>
<evidence type="ECO:0000313" key="12">
    <source>
        <dbReference type="Proteomes" id="UP001270362"/>
    </source>
</evidence>
<evidence type="ECO:0000256" key="4">
    <source>
        <dbReference type="ARBA" id="ARBA00012860"/>
    </source>
</evidence>
<evidence type="ECO:0000313" key="11">
    <source>
        <dbReference type="EMBL" id="KAK3681466.1"/>
    </source>
</evidence>
<accession>A0AAE0X039</accession>
<dbReference type="GO" id="GO:0046872">
    <property type="term" value="F:metal ion binding"/>
    <property type="evidence" value="ECO:0007669"/>
    <property type="project" value="UniProtKB-KW"/>
</dbReference>
<keyword evidence="5" id="KW-0479">Metal-binding</keyword>
<dbReference type="PANTHER" id="PTHR43137:SF1">
    <property type="entry name" value="DIHYDROOROTASE"/>
    <property type="match status" value="1"/>
</dbReference>
<dbReference type="InterPro" id="IPR006680">
    <property type="entry name" value="Amidohydro-rel"/>
</dbReference>
<keyword evidence="8" id="KW-0665">Pyrimidine biosynthesis</keyword>
<dbReference type="EC" id="3.5.2.3" evidence="4"/>
<reference evidence="11" key="2">
    <citation type="submission" date="2023-06" db="EMBL/GenBank/DDBJ databases">
        <authorList>
            <consortium name="Lawrence Berkeley National Laboratory"/>
            <person name="Haridas S."/>
            <person name="Hensen N."/>
            <person name="Bonometti L."/>
            <person name="Westerberg I."/>
            <person name="Brannstrom I.O."/>
            <person name="Guillou S."/>
            <person name="Cros-Aarteil S."/>
            <person name="Calhoun S."/>
            <person name="Kuo A."/>
            <person name="Mondo S."/>
            <person name="Pangilinan J."/>
            <person name="Riley R."/>
            <person name="Labutti K."/>
            <person name="Andreopoulos B."/>
            <person name="Lipzen A."/>
            <person name="Chen C."/>
            <person name="Yanf M."/>
            <person name="Daum C."/>
            <person name="Ng V."/>
            <person name="Clum A."/>
            <person name="Steindorff A."/>
            <person name="Ohm R."/>
            <person name="Martin F."/>
            <person name="Silar P."/>
            <person name="Natvig D."/>
            <person name="Lalanne C."/>
            <person name="Gautier V."/>
            <person name="Ament-Velasquez S.L."/>
            <person name="Kruys A."/>
            <person name="Hutchinson M.I."/>
            <person name="Powell A.J."/>
            <person name="Barry K."/>
            <person name="Miller A.N."/>
            <person name="Grigoriev I.V."/>
            <person name="Debuchy R."/>
            <person name="Gladieux P."/>
            <person name="Thoren M.H."/>
            <person name="Johannesson H."/>
        </authorList>
    </citation>
    <scope>NUCLEOTIDE SEQUENCE</scope>
    <source>
        <strain evidence="11">CBS 314.62</strain>
    </source>
</reference>